<organism evidence="5 6">
    <name type="scientific">Sinanodonta woodiana</name>
    <name type="common">Chinese pond mussel</name>
    <name type="synonym">Anodonta woodiana</name>
    <dbReference type="NCBI Taxonomy" id="1069815"/>
    <lineage>
        <taxon>Eukaryota</taxon>
        <taxon>Metazoa</taxon>
        <taxon>Spiralia</taxon>
        <taxon>Lophotrochozoa</taxon>
        <taxon>Mollusca</taxon>
        <taxon>Bivalvia</taxon>
        <taxon>Autobranchia</taxon>
        <taxon>Heteroconchia</taxon>
        <taxon>Palaeoheterodonta</taxon>
        <taxon>Unionida</taxon>
        <taxon>Unionoidea</taxon>
        <taxon>Unionidae</taxon>
        <taxon>Unioninae</taxon>
        <taxon>Sinanodonta</taxon>
    </lineage>
</organism>
<proteinExistence type="predicted"/>
<dbReference type="InterPro" id="IPR057525">
    <property type="entry name" value="UTP20_C"/>
</dbReference>
<dbReference type="InterPro" id="IPR011989">
    <property type="entry name" value="ARM-like"/>
</dbReference>
<evidence type="ECO:0000313" key="5">
    <source>
        <dbReference type="EMBL" id="KAL3883177.1"/>
    </source>
</evidence>
<feature type="compositionally biased region" description="Polar residues" evidence="1">
    <location>
        <begin position="1691"/>
        <end position="1701"/>
    </location>
</feature>
<dbReference type="PANTHER" id="PTHR17695">
    <property type="entry name" value="SMALL SUBUNIT PROCESSOME COMPONENT 20 HOMOLOG"/>
    <property type="match status" value="1"/>
</dbReference>
<dbReference type="InterPro" id="IPR016024">
    <property type="entry name" value="ARM-type_fold"/>
</dbReference>
<evidence type="ECO:0000256" key="1">
    <source>
        <dbReference type="SAM" id="MobiDB-lite"/>
    </source>
</evidence>
<feature type="region of interest" description="Disordered" evidence="1">
    <location>
        <begin position="2694"/>
        <end position="2722"/>
    </location>
</feature>
<dbReference type="Proteomes" id="UP001634394">
    <property type="component" value="Unassembled WGS sequence"/>
</dbReference>
<accession>A0ABD3XDV4</accession>
<feature type="domain" description="U3 small nucleolar RNA-associated protein 20 C-terminal" evidence="4">
    <location>
        <begin position="2357"/>
        <end position="2704"/>
    </location>
</feature>
<dbReference type="Pfam" id="PF20416">
    <property type="entry name" value="UTP20"/>
    <property type="match status" value="1"/>
</dbReference>
<feature type="region of interest" description="Disordered" evidence="1">
    <location>
        <begin position="1681"/>
        <end position="1727"/>
    </location>
</feature>
<dbReference type="EMBL" id="JBJQND010000003">
    <property type="protein sequence ID" value="KAL3883177.1"/>
    <property type="molecule type" value="Genomic_DNA"/>
</dbReference>
<dbReference type="InterPro" id="IPR052575">
    <property type="entry name" value="SSU_processome_comp_20"/>
</dbReference>
<dbReference type="SUPFAM" id="SSF48371">
    <property type="entry name" value="ARM repeat"/>
    <property type="match status" value="2"/>
</dbReference>
<feature type="compositionally biased region" description="Acidic residues" evidence="1">
    <location>
        <begin position="1702"/>
        <end position="1725"/>
    </location>
</feature>
<reference evidence="5 6" key="1">
    <citation type="submission" date="2024-11" db="EMBL/GenBank/DDBJ databases">
        <title>Chromosome-level genome assembly of the freshwater bivalve Anodonta woodiana.</title>
        <authorList>
            <person name="Chen X."/>
        </authorList>
    </citation>
    <scope>NUCLEOTIDE SEQUENCE [LARGE SCALE GENOMIC DNA]</scope>
    <source>
        <strain evidence="5">MN2024</strain>
        <tissue evidence="5">Gills</tissue>
    </source>
</reference>
<name>A0ABD3XDV4_SINWO</name>
<feature type="domain" description="U3 small nucleolar RNA-associated protein 20 N-terminal" evidence="2">
    <location>
        <begin position="912"/>
        <end position="1527"/>
    </location>
</feature>
<feature type="domain" description="U3 small nucleolar RNA-associated protein 20" evidence="3">
    <location>
        <begin position="1787"/>
        <end position="2003"/>
    </location>
</feature>
<feature type="compositionally biased region" description="Polar residues" evidence="1">
    <location>
        <begin position="847"/>
        <end position="864"/>
    </location>
</feature>
<evidence type="ECO:0000259" key="4">
    <source>
        <dbReference type="Pfam" id="PF23099"/>
    </source>
</evidence>
<sequence length="2722" mass="311902">MFVEFQTFSERIANINIDVIHQIKQQEETPGETGTYFYQSLENWVELNCTKHFTDFYHQVHDKVQTFPQLVHHEDFLVESLQTHLQIQDCLALEPLLDLVVQLARDLQSDFYVHFYQFFDILVKLLNSHPQDTELLEKIFTCLSYLVKFLWRYMLRDIQDVYRKMSALLDSQYKEYIRNFAAESFAFLMRKAKEPSQLFDFMLLELSKEPDKCEGSGRLMFEMIKGVKNQFHSCSSKILPMLLQKLFIPLDRKLETPKPDVVERVLGSMIQSMAHHSNKEHMTPMWQCILDSLNSFHSCWQSAKAPEKKTASAEALERLLRLTNLWITYKAGFVLSQPDSLAKVFIGFLKGPQLPDKVAEELLIDVSSLLLTAHIQLAVENTAKLTSLVYKSNFPLEAVSMFTASLFDLPLFEKDVLPWLLQLCQSGIHGDEGEQQVLLLLTQLILRKCPMPPAVDPLDNLECYLLDFGEKSKQGFPKFVLNLLDVDEESLNSTESSLKIWSSLVCLPHVRPVSVSNASKKVLSVMQLTKLKLETVDKSDHGTERLLFIMYQCVLCLTLINQEKLFKWIPLEQILDLVSHFSDKSIMMHLANLYFTTARQEEAVDVLSQNVLLKIFPAVKPNLSSPSSQIRLLTLHILSQFEMILPNWDQDAEVPMDIFRICLEIEKIEPVLHTYRERLLHLQKLEYNAVQKYLPIGPFQQVPLQVLIGNLFVSFKLLWEPTRELIASHAKGLSKALFWEVFCPQLQLASQYAEKPFHVQRMEQQLTGDGVEDKGELRIWSEITITSVFNLVLRKTSEERKPDFLNFRNQLWYSMQLFPEQCQSSSRDFVPLFFQFLRNEYYKSDSNDAPSQSLVLPSSTTLDSLPTPMVDVEEEEEMEDTGEETGEKAQVEKTLTQPQIQHPVAKHRKSAIKSLVVQLELFSKIKNPTGLHLEPKLRAIYRELLKHRHPEVQRVAFNCIMTYKDKHLMPYKDNFERLMDDKSFKSELVLFSIDHENSPIAKEDRNEVLQILMSILYGKMQGKVGLGTSGRSNIGQRQSLIFRFLNGCSHQELACFMELVFAPFRHFISDNPLKMVLNTKKDLDLANTLPPKKMFGALSTMDTIFKKLGHLSDSFLPSLYQIILGITTCCAECLENRDRLVPSVIPILKNVRQLSLTRLKEFFEYFDEFQYSAADIDAMFEAAVWPQLNKISLDGIYTPTPLLKLLHTWAKVPRFTTLLAKHPEGAPKLTPLNAVFQLLLAPKVSSAVSSFILEIVDILLSGSETQEGFVRLTDINSVTDIDLKAPDLGIHLLKPYISDILKFIQSNIASIKDKLGKKQEAFQELDILSKLSVYVESEEDSTVLVKSLLPFLDSGVKRSQKTELNLLTIVMNLMKQIKSRHEFYRLVVPLFLSLSQKHSRDLLCDIFQIVCERDMQAVAVTVAKLNSWDKRRVEDPDYTTRLKEFHQINTSLRECTVINPTVCLPILYNCCFFINTIEDLSLRDSATHCLVTMVKQFEHAQYDQDVFREIISQGLLSVIKTGLRNKNETVRHEYIGLLSTLADVFSDHATFLDLHALKDKDVETDFFENIKHIQLHRRAKALRKLRNHLSKCQVRNETLISYFLPIASSFVNNESYNKANALQDAAVEAMGAICRQLKWHNYLQQLKHYLQVLSKSLDTQKLTVRLIVTILDAFHFDLSNSQQKDKGPPRTFSSEPQTNNIVEEDEKKEEKDSEDVTMDTVEEDTTSIPENSKDAVEFTHGKQLCPSGLATRIHGTILSNILPDLHKTLLQKARSDGEHKLAKYKYAEDDEILRVPLAIAMVKLLQNLPQKQLEQHLPGILIKVCNFLKSRSNDIRNTARDTLVKILQSLGPRFFPFLLMELRGTLKRGYQLHVLSFTLHMLLKHIATSINAGDLDICLKGLQEVLNEEIFGEVAEEKEVEGITGKLFEAKSSKSYDSYEILSSIVGPGSLTVLITPLKQILETTHSHKMSRKVQDVLKRIAYGLMENKAITTEMLMIYIHSLTVEVMPLLDENKVEKAPEQEPTKPGQKPPSCLLLPTVIPRGGTKPKSNKKTNLHVVVEFGLLLLHQCLKKQKLNSSDVDHLRLIDPLVETLAQCLFSKHIKVNSGSLRCLIWLLRFRLPSIKTNIKKIANGMFVLLKNHGSVGSAKGDNLELVSMCFKAVTVLVRHVEFFKINTEQLQVLLLFCEEDLHDYNRQSTAFTLLKAILSRKLNVPEMEELMKKIQETSITADSPHVRRECRQVMLQYMLDYPLGKKLQKHLEFYVTQLSYETEAGRESTLELLATIFTTFPQQTLSEYASFFYLPMSASLANDESVKCRKLTALAIKSLLIKLDHTKRNELFSITMKWFSDSKVLLRTMAAQLVGLFVEVEVSNFEHHLSALLPVLEQQIEPGKWEKEERQNESQSQAMDHLLYNSLNTLSKVLQECGTLLHSDKWKQNMNIIFDHVQIHLRHPHVWVQLAAAQLFGMLFASYKPEDLISKPASLSGETIHGYLETNTTTKLRSLALSFFSHLQSPLLNEELACQVVKNMVFISKVAMLMKQKCSAEGDQTADKSTQLTVEWLVKKMIREVYHEAIHNPGNSIKRSNVFKWLAAISLNLGSEMLISILPIVMPSLQRELSEQSPTQDASLRQLAGEVMELLKKLVGVEDFTKVYAATQKIRAEKRETRKQQRAVKAVSDPEFAAKRKIKKNLAKQVTKKRRIDELRPSRKARKRNYQDVTAD</sequence>
<keyword evidence="6" id="KW-1185">Reference proteome</keyword>
<protein>
    <recommendedName>
        <fullName evidence="7">Small subunit processome component 20 homolog</fullName>
    </recommendedName>
</protein>
<evidence type="ECO:0000313" key="6">
    <source>
        <dbReference type="Proteomes" id="UP001634394"/>
    </source>
</evidence>
<evidence type="ECO:0000259" key="2">
    <source>
        <dbReference type="Pfam" id="PF07539"/>
    </source>
</evidence>
<dbReference type="Gene3D" id="1.25.10.10">
    <property type="entry name" value="Leucine-rich Repeat Variant"/>
    <property type="match status" value="3"/>
</dbReference>
<evidence type="ECO:0008006" key="7">
    <source>
        <dbReference type="Google" id="ProtNLM"/>
    </source>
</evidence>
<dbReference type="PANTHER" id="PTHR17695:SF11">
    <property type="entry name" value="SMALL SUBUNIT PROCESSOME COMPONENT 20 HOMOLOG"/>
    <property type="match status" value="1"/>
</dbReference>
<dbReference type="Pfam" id="PF23099">
    <property type="entry name" value="UTP20_C"/>
    <property type="match status" value="1"/>
</dbReference>
<dbReference type="Pfam" id="PF07539">
    <property type="entry name" value="UTP20_N"/>
    <property type="match status" value="1"/>
</dbReference>
<evidence type="ECO:0000259" key="3">
    <source>
        <dbReference type="Pfam" id="PF20416"/>
    </source>
</evidence>
<gene>
    <name evidence="5" type="ORF">ACJMK2_029468</name>
</gene>
<feature type="region of interest" description="Disordered" evidence="1">
    <location>
        <begin position="845"/>
        <end position="866"/>
    </location>
</feature>
<dbReference type="InterPro" id="IPR011430">
    <property type="entry name" value="UTP20_N"/>
</dbReference>
<dbReference type="InterPro" id="IPR046523">
    <property type="entry name" value="UTP20_dom"/>
</dbReference>
<comment type="caution">
    <text evidence="5">The sequence shown here is derived from an EMBL/GenBank/DDBJ whole genome shotgun (WGS) entry which is preliminary data.</text>
</comment>